<keyword evidence="2" id="KW-1185">Reference proteome</keyword>
<gene>
    <name evidence="1" type="ORF">QV13_18600</name>
</gene>
<accession>A0A1C2DI80</accession>
<comment type="caution">
    <text evidence="1">The sequence shown here is derived from an EMBL/GenBank/DDBJ whole genome shotgun (WGS) entry which is preliminary data.</text>
</comment>
<dbReference type="RefSeq" id="WP_024926605.1">
    <property type="nucleotide sequence ID" value="NZ_MDEO01000035.1"/>
</dbReference>
<protein>
    <recommendedName>
        <fullName evidence="3">Lipoprotein</fullName>
    </recommendedName>
</protein>
<sequence>MKAIGLRFPATAFLLGLLVGCGSMKSVDPSQYASMDCSGLNAALGVVATDVTRNAFSRGTISNADVPLWLPGGQKAVSLLKDRRTAEIERLQAQGAAIEAARNRRCKGEL</sequence>
<reference evidence="1 2" key="1">
    <citation type="submission" date="2016-08" db="EMBL/GenBank/DDBJ databases">
        <title>Whole genome sequence of Mesorhizobium sp. strain UASWS1009 isolated from industrial sewage.</title>
        <authorList>
            <person name="Crovadore J."/>
            <person name="Calmin G."/>
            <person name="Chablais R."/>
            <person name="Cochard B."/>
            <person name="Lefort F."/>
        </authorList>
    </citation>
    <scope>NUCLEOTIDE SEQUENCE [LARGE SCALE GENOMIC DNA]</scope>
    <source>
        <strain evidence="1 2">UASWS1009</strain>
    </source>
</reference>
<dbReference type="EMBL" id="MDEO01000035">
    <property type="protein sequence ID" value="OCX14479.1"/>
    <property type="molecule type" value="Genomic_DNA"/>
</dbReference>
<evidence type="ECO:0000313" key="1">
    <source>
        <dbReference type="EMBL" id="OCX14479.1"/>
    </source>
</evidence>
<organism evidence="1 2">
    <name type="scientific">Mesorhizobium hungaricum</name>
    <dbReference type="NCBI Taxonomy" id="1566387"/>
    <lineage>
        <taxon>Bacteria</taxon>
        <taxon>Pseudomonadati</taxon>
        <taxon>Pseudomonadota</taxon>
        <taxon>Alphaproteobacteria</taxon>
        <taxon>Hyphomicrobiales</taxon>
        <taxon>Phyllobacteriaceae</taxon>
        <taxon>Mesorhizobium</taxon>
    </lineage>
</organism>
<dbReference type="PROSITE" id="PS51257">
    <property type="entry name" value="PROKAR_LIPOPROTEIN"/>
    <property type="match status" value="1"/>
</dbReference>
<dbReference type="AlphaFoldDB" id="A0A1C2DI80"/>
<name>A0A1C2DI80_9HYPH</name>
<proteinExistence type="predicted"/>
<dbReference type="Proteomes" id="UP000094412">
    <property type="component" value="Unassembled WGS sequence"/>
</dbReference>
<dbReference type="OrthoDB" id="8095290at2"/>
<evidence type="ECO:0008006" key="3">
    <source>
        <dbReference type="Google" id="ProtNLM"/>
    </source>
</evidence>
<evidence type="ECO:0000313" key="2">
    <source>
        <dbReference type="Proteomes" id="UP000094412"/>
    </source>
</evidence>